<keyword evidence="17" id="KW-1185">Reference proteome</keyword>
<evidence type="ECO:0000256" key="11">
    <source>
        <dbReference type="ARBA" id="ARBA00023004"/>
    </source>
</evidence>
<gene>
    <name evidence="16" type="ORF">SAMN06295905_2652</name>
</gene>
<evidence type="ECO:0000256" key="1">
    <source>
        <dbReference type="ARBA" id="ARBA00004651"/>
    </source>
</evidence>
<dbReference type="RefSeq" id="WP_244557525.1">
    <property type="nucleotide sequence ID" value="NZ_FXWK01000002.1"/>
</dbReference>
<dbReference type="GO" id="GO:0006782">
    <property type="term" value="P:protoporphyrinogen IX biosynthetic process"/>
    <property type="evidence" value="ECO:0007669"/>
    <property type="project" value="UniProtKB-UniRule"/>
</dbReference>
<evidence type="ECO:0000256" key="7">
    <source>
        <dbReference type="ARBA" id="ARBA00022692"/>
    </source>
</evidence>
<comment type="similarity">
    <text evidence="3 14">Belongs to the HemJ family.</text>
</comment>
<evidence type="ECO:0000256" key="13">
    <source>
        <dbReference type="ARBA" id="ARBA00048390"/>
    </source>
</evidence>
<evidence type="ECO:0000313" key="16">
    <source>
        <dbReference type="EMBL" id="SMQ85375.1"/>
    </source>
</evidence>
<feature type="transmembrane region" description="Helical" evidence="15">
    <location>
        <begin position="116"/>
        <end position="135"/>
    </location>
</feature>
<sequence>MIVTWLKFIHVATIALWSAGLIALPFLYRQRGGLEGDALHKLHAFARFLYVVIMSPAAFVAIGSGTALIFMMGTYENWFSAKLLGVAVLTGIHIFSGLMVLKLFEPDRSYPLWRMLTVVPLTLLTISSILFLVLAKPRIEWPELLADFFAPGRLGEIAQPFIAWMI</sequence>
<dbReference type="GO" id="GO:0046872">
    <property type="term" value="F:metal ion binding"/>
    <property type="evidence" value="ECO:0007669"/>
    <property type="project" value="UniProtKB-UniRule"/>
</dbReference>
<dbReference type="AlphaFoldDB" id="A0A1Y6G5G2"/>
<organism evidence="16 17">
    <name type="scientific">Devosia lucknowensis</name>
    <dbReference type="NCBI Taxonomy" id="1096929"/>
    <lineage>
        <taxon>Bacteria</taxon>
        <taxon>Pseudomonadati</taxon>
        <taxon>Pseudomonadota</taxon>
        <taxon>Alphaproteobacteria</taxon>
        <taxon>Hyphomicrobiales</taxon>
        <taxon>Devosiaceae</taxon>
        <taxon>Devosia</taxon>
    </lineage>
</organism>
<evidence type="ECO:0000256" key="8">
    <source>
        <dbReference type="ARBA" id="ARBA00022723"/>
    </source>
</evidence>
<comment type="subcellular location">
    <subcellularLocation>
        <location evidence="1">Cell membrane</location>
        <topology evidence="1">Multi-pass membrane protein</topology>
    </subcellularLocation>
</comment>
<evidence type="ECO:0000256" key="4">
    <source>
        <dbReference type="ARBA" id="ARBA00017504"/>
    </source>
</evidence>
<comment type="pathway">
    <text evidence="2 14">Porphyrin-containing compound metabolism; protoporphyrin-IX biosynthesis; protoporphyrin-IX from protoporphyrinogen-IX: step 1/1.</text>
</comment>
<dbReference type="PANTHER" id="PTHR40255:SF1">
    <property type="entry name" value="PROTOPORPHYRINOGEN IX OXIDASE"/>
    <property type="match status" value="1"/>
</dbReference>
<comment type="function">
    <text evidence="14">Catalyzes the oxidation of protoporphyrinogen IX to protoporphyrin IX.</text>
</comment>
<feature type="transmembrane region" description="Helical" evidence="15">
    <location>
        <begin position="83"/>
        <end position="104"/>
    </location>
</feature>
<accession>A0A1Y6G5G2</accession>
<keyword evidence="8 14" id="KW-0479">Metal-binding</keyword>
<dbReference type="GO" id="GO:0005886">
    <property type="term" value="C:plasma membrane"/>
    <property type="evidence" value="ECO:0007669"/>
    <property type="project" value="UniProtKB-SubCell"/>
</dbReference>
<evidence type="ECO:0000256" key="2">
    <source>
        <dbReference type="ARBA" id="ARBA00005073"/>
    </source>
</evidence>
<evidence type="ECO:0000256" key="10">
    <source>
        <dbReference type="ARBA" id="ARBA00023002"/>
    </source>
</evidence>
<feature type="transmembrane region" description="Helical" evidence="15">
    <location>
        <begin position="48"/>
        <end position="71"/>
    </location>
</feature>
<dbReference type="EC" id="1.3.99.-" evidence="14"/>
<keyword evidence="6 14" id="KW-0349">Heme</keyword>
<evidence type="ECO:0000313" key="17">
    <source>
        <dbReference type="Proteomes" id="UP000194474"/>
    </source>
</evidence>
<keyword evidence="7 15" id="KW-0812">Transmembrane</keyword>
<dbReference type="InterPro" id="IPR005265">
    <property type="entry name" value="HemJ-like"/>
</dbReference>
<evidence type="ECO:0000256" key="15">
    <source>
        <dbReference type="SAM" id="Phobius"/>
    </source>
</evidence>
<evidence type="ECO:0000256" key="3">
    <source>
        <dbReference type="ARBA" id="ARBA00006501"/>
    </source>
</evidence>
<dbReference type="PANTHER" id="PTHR40255">
    <property type="entry name" value="UPF0093 MEMBRANE PROTEIN SLR1790"/>
    <property type="match status" value="1"/>
</dbReference>
<dbReference type="GO" id="GO:0070818">
    <property type="term" value="F:protoporphyrinogen oxidase activity"/>
    <property type="evidence" value="ECO:0007669"/>
    <property type="project" value="UniProtKB-UniRule"/>
</dbReference>
<proteinExistence type="inferred from homology"/>
<dbReference type="PIRSF" id="PIRSF004638">
    <property type="entry name" value="UCP004638"/>
    <property type="match status" value="1"/>
</dbReference>
<comment type="cofactor">
    <cofactor evidence="14">
        <name>heme b</name>
        <dbReference type="ChEBI" id="CHEBI:60344"/>
    </cofactor>
    <text evidence="14">Binds 1 heme b (iron(II)-protoporphyrin IX) group per subunit.</text>
</comment>
<protein>
    <recommendedName>
        <fullName evidence="4 14">Protoporphyrinogen IX oxidase</fullName>
        <ecNumber evidence="14">1.3.99.-</ecNumber>
    </recommendedName>
</protein>
<keyword evidence="9 15" id="KW-1133">Transmembrane helix</keyword>
<keyword evidence="10" id="KW-0560">Oxidoreductase</keyword>
<dbReference type="Proteomes" id="UP000194474">
    <property type="component" value="Unassembled WGS sequence"/>
</dbReference>
<evidence type="ECO:0000256" key="5">
    <source>
        <dbReference type="ARBA" id="ARBA00022475"/>
    </source>
</evidence>
<evidence type="ECO:0000256" key="14">
    <source>
        <dbReference type="PIRNR" id="PIRNR004638"/>
    </source>
</evidence>
<evidence type="ECO:0000256" key="9">
    <source>
        <dbReference type="ARBA" id="ARBA00022989"/>
    </source>
</evidence>
<name>A0A1Y6G5G2_9HYPH</name>
<reference evidence="17" key="1">
    <citation type="submission" date="2017-04" db="EMBL/GenBank/DDBJ databases">
        <authorList>
            <person name="Varghese N."/>
            <person name="Submissions S."/>
        </authorList>
    </citation>
    <scope>NUCLEOTIDE SEQUENCE [LARGE SCALE GENOMIC DNA]</scope>
</reference>
<dbReference type="UniPathway" id="UPA00251">
    <property type="reaction ID" value="UER00324"/>
</dbReference>
<dbReference type="Pfam" id="PF03653">
    <property type="entry name" value="UPF0093"/>
    <property type="match status" value="1"/>
</dbReference>
<feature type="transmembrane region" description="Helical" evidence="15">
    <location>
        <begin position="6"/>
        <end position="28"/>
    </location>
</feature>
<keyword evidence="11 14" id="KW-0408">Iron</keyword>
<keyword evidence="12 14" id="KW-0472">Membrane</keyword>
<dbReference type="EMBL" id="FXWK01000002">
    <property type="protein sequence ID" value="SMQ85375.1"/>
    <property type="molecule type" value="Genomic_DNA"/>
</dbReference>
<comment type="catalytic activity">
    <reaction evidence="13 14">
        <text>protoporphyrinogen IX + 3 A = protoporphyrin IX + 3 AH2</text>
        <dbReference type="Rhea" id="RHEA:62000"/>
        <dbReference type="ChEBI" id="CHEBI:13193"/>
        <dbReference type="ChEBI" id="CHEBI:17499"/>
        <dbReference type="ChEBI" id="CHEBI:57306"/>
        <dbReference type="ChEBI" id="CHEBI:57307"/>
    </reaction>
</comment>
<keyword evidence="5 14" id="KW-1003">Cell membrane</keyword>
<evidence type="ECO:0000256" key="6">
    <source>
        <dbReference type="ARBA" id="ARBA00022617"/>
    </source>
</evidence>
<evidence type="ECO:0000256" key="12">
    <source>
        <dbReference type="ARBA" id="ARBA00023136"/>
    </source>
</evidence>